<accession>A0A841L8T6</accession>
<feature type="transmembrane region" description="Helical" evidence="1">
    <location>
        <begin position="12"/>
        <end position="35"/>
    </location>
</feature>
<keyword evidence="1" id="KW-0812">Transmembrane</keyword>
<protein>
    <submittedName>
        <fullName evidence="2">Uncharacterized protein</fullName>
    </submittedName>
</protein>
<proteinExistence type="predicted"/>
<keyword evidence="3" id="KW-1185">Reference proteome</keyword>
<gene>
    <name evidence="2" type="ORF">HNQ80_004849</name>
</gene>
<name>A0A841L8T6_9FIRM</name>
<evidence type="ECO:0000256" key="1">
    <source>
        <dbReference type="SAM" id="Phobius"/>
    </source>
</evidence>
<keyword evidence="1" id="KW-1133">Transmembrane helix</keyword>
<dbReference type="Proteomes" id="UP000579281">
    <property type="component" value="Unassembled WGS sequence"/>
</dbReference>
<keyword evidence="1" id="KW-0472">Membrane</keyword>
<organism evidence="2 3">
    <name type="scientific">Anaerosolibacter carboniphilus</name>
    <dbReference type="NCBI Taxonomy" id="1417629"/>
    <lineage>
        <taxon>Bacteria</taxon>
        <taxon>Bacillati</taxon>
        <taxon>Bacillota</taxon>
        <taxon>Clostridia</taxon>
        <taxon>Peptostreptococcales</taxon>
        <taxon>Thermotaleaceae</taxon>
        <taxon>Anaerosolibacter</taxon>
    </lineage>
</organism>
<evidence type="ECO:0000313" key="2">
    <source>
        <dbReference type="EMBL" id="MBB6218675.1"/>
    </source>
</evidence>
<evidence type="ECO:0000313" key="3">
    <source>
        <dbReference type="Proteomes" id="UP000579281"/>
    </source>
</evidence>
<sequence length="38" mass="4699">MKNQLKIHLYQIILFVLRMPPEIIIFLWIVVWSMVLRC</sequence>
<reference evidence="2 3" key="1">
    <citation type="submission" date="2020-08" db="EMBL/GenBank/DDBJ databases">
        <title>Genomic Encyclopedia of Type Strains, Phase IV (KMG-IV): sequencing the most valuable type-strain genomes for metagenomic binning, comparative biology and taxonomic classification.</title>
        <authorList>
            <person name="Goeker M."/>
        </authorList>
    </citation>
    <scope>NUCLEOTIDE SEQUENCE [LARGE SCALE GENOMIC DNA]</scope>
    <source>
        <strain evidence="2 3">DSM 103526</strain>
    </source>
</reference>
<comment type="caution">
    <text evidence="2">The sequence shown here is derived from an EMBL/GenBank/DDBJ whole genome shotgun (WGS) entry which is preliminary data.</text>
</comment>
<dbReference type="EMBL" id="JACHEN010000044">
    <property type="protein sequence ID" value="MBB6218675.1"/>
    <property type="molecule type" value="Genomic_DNA"/>
</dbReference>
<dbReference type="AlphaFoldDB" id="A0A841L8T6"/>